<comment type="caution">
    <text evidence="2">The sequence shown here is derived from an EMBL/GenBank/DDBJ whole genome shotgun (WGS) entry which is preliminary data.</text>
</comment>
<feature type="region of interest" description="Disordered" evidence="1">
    <location>
        <begin position="33"/>
        <end position="122"/>
    </location>
</feature>
<gene>
    <name evidence="2" type="ORF">CDV56_107092</name>
</gene>
<keyword evidence="3" id="KW-1185">Reference proteome</keyword>
<feature type="compositionally biased region" description="Polar residues" evidence="1">
    <location>
        <begin position="178"/>
        <end position="206"/>
    </location>
</feature>
<dbReference type="VEuPathDB" id="FungiDB:CDV56_107092"/>
<accession>A0A397HIK2</accession>
<feature type="compositionally biased region" description="Basic and acidic residues" evidence="1">
    <location>
        <begin position="248"/>
        <end position="258"/>
    </location>
</feature>
<evidence type="ECO:0000313" key="2">
    <source>
        <dbReference type="EMBL" id="RHZ62787.1"/>
    </source>
</evidence>
<feature type="compositionally biased region" description="Low complexity" evidence="1">
    <location>
        <begin position="207"/>
        <end position="226"/>
    </location>
</feature>
<dbReference type="OrthoDB" id="4356069at2759"/>
<reference evidence="2" key="1">
    <citation type="submission" date="2018-08" db="EMBL/GenBank/DDBJ databases">
        <title>Draft genome sequence of azole-resistant Aspergillus thermomutatus (Neosartorya pseudofischeri) strain HMR AF 39, isolated from a human nasal aspirate.</title>
        <authorList>
            <person name="Parent-Michaud M."/>
            <person name="Dufresne P.J."/>
            <person name="Fournier E."/>
            <person name="Martineau C."/>
            <person name="Moreira S."/>
            <person name="Perkins V."/>
            <person name="De Repentigny L."/>
            <person name="Dufresne S.F."/>
        </authorList>
    </citation>
    <scope>NUCLEOTIDE SEQUENCE [LARGE SCALE GENOMIC DNA]</scope>
    <source>
        <strain evidence="2">HMR AF 39</strain>
    </source>
</reference>
<protein>
    <submittedName>
        <fullName evidence="2">Uncharacterized protein</fullName>
    </submittedName>
</protein>
<feature type="compositionally biased region" description="Polar residues" evidence="1">
    <location>
        <begin position="33"/>
        <end position="45"/>
    </location>
</feature>
<dbReference type="AlphaFoldDB" id="A0A397HIK2"/>
<feature type="region of interest" description="Disordered" evidence="1">
    <location>
        <begin position="173"/>
        <end position="268"/>
    </location>
</feature>
<dbReference type="EMBL" id="NKHU02000034">
    <property type="protein sequence ID" value="RHZ62787.1"/>
    <property type="molecule type" value="Genomic_DNA"/>
</dbReference>
<evidence type="ECO:0000256" key="1">
    <source>
        <dbReference type="SAM" id="MobiDB-lite"/>
    </source>
</evidence>
<feature type="compositionally biased region" description="Basic and acidic residues" evidence="1">
    <location>
        <begin position="102"/>
        <end position="112"/>
    </location>
</feature>
<dbReference type="RefSeq" id="XP_026616917.1">
    <property type="nucleotide sequence ID" value="XM_026760711.1"/>
</dbReference>
<evidence type="ECO:0000313" key="3">
    <source>
        <dbReference type="Proteomes" id="UP000215305"/>
    </source>
</evidence>
<sequence>MTAIIRKLRRKRKLSSELHSRWGDVSITYPTEGSWSQWDQPSRINLNVAPEMPSEQRRRHSSPEARHRESSSSRPESTLHSGDTEERKSSVDSAMTIPTGHYDAKLRSRSTKDLSTQKVSEHRGIVSEQRGLVNPWDEICSSDEAEEDIIPPPKGPKRLPRELNRLKLNADMDDYSRASKSPPLSVTSRMRRCSQQSNATELTASVSGTTSSKHTSFTSSVPSVSPEDSRHMSCSPFQEQKFARRPKPREAEPVREQELVPSYDELYG</sequence>
<dbReference type="Proteomes" id="UP000215305">
    <property type="component" value="Unassembled WGS sequence"/>
</dbReference>
<name>A0A397HIK2_ASPTH</name>
<feature type="compositionally biased region" description="Basic and acidic residues" evidence="1">
    <location>
        <begin position="61"/>
        <end position="71"/>
    </location>
</feature>
<proteinExistence type="predicted"/>
<organism evidence="2 3">
    <name type="scientific">Aspergillus thermomutatus</name>
    <name type="common">Neosartorya pseudofischeri</name>
    <dbReference type="NCBI Taxonomy" id="41047"/>
    <lineage>
        <taxon>Eukaryota</taxon>
        <taxon>Fungi</taxon>
        <taxon>Dikarya</taxon>
        <taxon>Ascomycota</taxon>
        <taxon>Pezizomycotina</taxon>
        <taxon>Eurotiomycetes</taxon>
        <taxon>Eurotiomycetidae</taxon>
        <taxon>Eurotiales</taxon>
        <taxon>Aspergillaceae</taxon>
        <taxon>Aspergillus</taxon>
        <taxon>Aspergillus subgen. Fumigati</taxon>
    </lineage>
</organism>
<dbReference type="GeneID" id="38129066"/>